<dbReference type="STRING" id="1802701.A3A33_05090"/>
<dbReference type="AlphaFoldDB" id="A0A1F8GSH2"/>
<sequence>MARISEFPESNRVKIDQSRRDKSISLERMGALLDYFRLIGKTTIDPVWARIMQDAVSKHDTEVLYGFINHSAEEDWASRPDLYMAVYDELQERGALGDQR</sequence>
<accession>A0A1F8GSH2</accession>
<evidence type="ECO:0000313" key="1">
    <source>
        <dbReference type="EMBL" id="OGN28365.1"/>
    </source>
</evidence>
<comment type="caution">
    <text evidence="1">The sequence shown here is derived from an EMBL/GenBank/DDBJ whole genome shotgun (WGS) entry which is preliminary data.</text>
</comment>
<reference evidence="1 2" key="1">
    <citation type="journal article" date="2016" name="Nat. Commun.">
        <title>Thousands of microbial genomes shed light on interconnected biogeochemical processes in an aquifer system.</title>
        <authorList>
            <person name="Anantharaman K."/>
            <person name="Brown C.T."/>
            <person name="Hug L.A."/>
            <person name="Sharon I."/>
            <person name="Castelle C.J."/>
            <person name="Probst A.J."/>
            <person name="Thomas B.C."/>
            <person name="Singh A."/>
            <person name="Wilkins M.J."/>
            <person name="Karaoz U."/>
            <person name="Brodie E.L."/>
            <person name="Williams K.H."/>
            <person name="Hubbard S.S."/>
            <person name="Banfield J.F."/>
        </authorList>
    </citation>
    <scope>NUCLEOTIDE SEQUENCE [LARGE SCALE GENOMIC DNA]</scope>
</reference>
<proteinExistence type="predicted"/>
<evidence type="ECO:0000313" key="2">
    <source>
        <dbReference type="Proteomes" id="UP000179047"/>
    </source>
</evidence>
<name>A0A1F8GSH2_9BACT</name>
<organism evidence="1 2">
    <name type="scientific">Candidatus Yanofskybacteria bacterium RIFCSPLOWO2_01_FULL_49_25</name>
    <dbReference type="NCBI Taxonomy" id="1802701"/>
    <lineage>
        <taxon>Bacteria</taxon>
        <taxon>Candidatus Yanofskyibacteriota</taxon>
    </lineage>
</organism>
<gene>
    <name evidence="1" type="ORF">A3A33_05090</name>
</gene>
<protein>
    <submittedName>
        <fullName evidence="1">Uncharacterized protein</fullName>
    </submittedName>
</protein>
<dbReference type="Proteomes" id="UP000179047">
    <property type="component" value="Unassembled WGS sequence"/>
</dbReference>
<dbReference type="EMBL" id="MGKP01000018">
    <property type="protein sequence ID" value="OGN28365.1"/>
    <property type="molecule type" value="Genomic_DNA"/>
</dbReference>